<dbReference type="OrthoDB" id="9777703at2"/>
<gene>
    <name evidence="1" type="ORF">SAMN04488087_1147</name>
</gene>
<dbReference type="InterPro" id="IPR011742">
    <property type="entry name" value="CRISPR-assoc_prot_TM1812"/>
</dbReference>
<dbReference type="InterPro" id="IPR013383">
    <property type="entry name" value="CRISPR-assoc_prot_DxTHG_CS"/>
</dbReference>
<reference evidence="2" key="1">
    <citation type="submission" date="2016-11" db="EMBL/GenBank/DDBJ databases">
        <authorList>
            <person name="Varghese N."/>
            <person name="Submissions S."/>
        </authorList>
    </citation>
    <scope>NUCLEOTIDE SEQUENCE [LARGE SCALE GENOMIC DNA]</scope>
    <source>
        <strain evidence="2">DSM 22212</strain>
    </source>
</reference>
<name>A0A1M6SM81_9BACT</name>
<dbReference type="STRING" id="633813.SAMN04488087_1147"/>
<dbReference type="EMBL" id="FRAU01000003">
    <property type="protein sequence ID" value="SHK45861.1"/>
    <property type="molecule type" value="Genomic_DNA"/>
</dbReference>
<sequence length="444" mass="51269">MKETLFLLLGSGDRYRTDAQARNYRRTVYFMANRPEKTVETPFVGEAILKLHPRRFRKVFILGTVDAMWDTLFLHATPAPTDGDDELYCKLYEYIEQRDEEAVRNLLPQVQHRVEAFLEHPCSLHLIPVGRSHEELWQTFRALTELSIPEGLLSLDITHGLRYQPFFLLLAMFFLSITRPGIRLGSLFYGAHELRGYFADRAPIFDLSPLLELMQWSLAARTFAENQEISELLRLMKNQINPGLAQELRDYAYQLQFNLLSDVRHRSRRLSQRLAHLEQQAEALPLPFRMILPTLRYTPDQLANARSDWEAMLQIARSHLRHDRLGLAVLAAYEAVVSRLGEIYQVDPSSRVANKGGLRNQQRLVDALLHPSVKKQLLPDLHDLVACVRSLRQLRNRIAHARTGKNEPPLRPEELRDQLSAVLAVLEQHLGDPALKRLPQIRPL</sequence>
<dbReference type="Proteomes" id="UP000185812">
    <property type="component" value="Unassembled WGS sequence"/>
</dbReference>
<accession>A0A1M6SM81</accession>
<dbReference type="AlphaFoldDB" id="A0A1M6SM81"/>
<protein>
    <submittedName>
        <fullName evidence="1">CRISPR-associated protein, TM1812 family</fullName>
    </submittedName>
</protein>
<dbReference type="SUPFAM" id="SSF160980">
    <property type="entry name" value="SSO1389-like"/>
    <property type="match status" value="1"/>
</dbReference>
<evidence type="ECO:0000313" key="1">
    <source>
        <dbReference type="EMBL" id="SHK45861.1"/>
    </source>
</evidence>
<dbReference type="RefSeq" id="WP_072715012.1">
    <property type="nucleotide sequence ID" value="NZ_FRAU01000003.1"/>
</dbReference>
<keyword evidence="2" id="KW-1185">Reference proteome</keyword>
<dbReference type="NCBIfam" id="TIGR02549">
    <property type="entry name" value="CRISPR_DxTHG"/>
    <property type="match status" value="1"/>
</dbReference>
<dbReference type="NCBIfam" id="TIGR02221">
    <property type="entry name" value="cas_TM1812"/>
    <property type="match status" value="1"/>
</dbReference>
<organism evidence="1 2">
    <name type="scientific">Rhodothermus profundi</name>
    <dbReference type="NCBI Taxonomy" id="633813"/>
    <lineage>
        <taxon>Bacteria</taxon>
        <taxon>Pseudomonadati</taxon>
        <taxon>Rhodothermota</taxon>
        <taxon>Rhodothermia</taxon>
        <taxon>Rhodothermales</taxon>
        <taxon>Rhodothermaceae</taxon>
        <taxon>Rhodothermus</taxon>
    </lineage>
</organism>
<proteinExistence type="predicted"/>
<evidence type="ECO:0000313" key="2">
    <source>
        <dbReference type="Proteomes" id="UP000185812"/>
    </source>
</evidence>